<dbReference type="GO" id="GO:0004252">
    <property type="term" value="F:serine-type endopeptidase activity"/>
    <property type="evidence" value="ECO:0007669"/>
    <property type="project" value="InterPro"/>
</dbReference>
<dbReference type="Proteomes" id="UP000290287">
    <property type="component" value="Unassembled WGS sequence"/>
</dbReference>
<protein>
    <recommendedName>
        <fullName evidence="5">P/Homo B domain-containing protein</fullName>
    </recommendedName>
</protein>
<evidence type="ECO:0000256" key="4">
    <source>
        <dbReference type="PROSITE-ProRule" id="PRU01240"/>
    </source>
</evidence>
<evidence type="ECO:0000313" key="6">
    <source>
        <dbReference type="EMBL" id="RXJ70874.1"/>
    </source>
</evidence>
<dbReference type="GO" id="GO:0012505">
    <property type="term" value="C:endomembrane system"/>
    <property type="evidence" value="ECO:0007669"/>
    <property type="project" value="UniProtKB-ARBA"/>
</dbReference>
<dbReference type="AlphaFoldDB" id="A0A4Q0YLI0"/>
<proteinExistence type="inferred from homology"/>
<dbReference type="InterPro" id="IPR002884">
    <property type="entry name" value="P_dom"/>
</dbReference>
<dbReference type="InterPro" id="IPR008979">
    <property type="entry name" value="Galactose-bd-like_sf"/>
</dbReference>
<keyword evidence="2" id="KW-0378">Hydrolase</keyword>
<reference evidence="6 7" key="1">
    <citation type="submission" date="2017-10" db="EMBL/GenBank/DDBJ databases">
        <title>Nyctiphanis sp. nov., isolated from the stomach of the euphausiid Nyctiphanes simplex (Hansen, 1911) in the Gulf of California.</title>
        <authorList>
            <person name="Gomez-Gil B."/>
            <person name="Aguilar-Mendez M."/>
            <person name="Lopez-Cortes A."/>
            <person name="Gomez-Gutierrez J."/>
            <person name="Roque A."/>
            <person name="Lang E."/>
            <person name="Gonzalez-Castillo A."/>
        </authorList>
    </citation>
    <scope>NUCLEOTIDE SEQUENCE [LARGE SCALE GENOMIC DNA]</scope>
    <source>
        <strain evidence="6 7">CAIM 600</strain>
    </source>
</reference>
<comment type="caution">
    <text evidence="4">Lacks conserved residue(s) required for the propagation of feature annotation.</text>
</comment>
<sequence>MIGAAGFNSLGGRGVAPESSLTGFNYLNSQTLETWKSTHGGEKTSNARIINQSYGYGLPLILPTTSFKFNIEEAILEDYFATAQQPALMIKSAGNGFNSLYYWFYSYIRVNSSPEEARLTHQLANSDPSNASFYNTLVSALGANAASPLSSYSTTGAAVMFSAPGGEYGEDQPAMITTDVEGCEKGYSKERFYDWGSYFTGGLDDRFQAVTQCSYTSQFNGTSSAAPVASGVAALVMEANPAMTWRDVRYVMAKTATKIDLDFQPVELTQQGQRYTAEQSWVTNAAGNSFHNWYGFGMVNATEAVQMASRDYVLLPPLESTGFVSSSELEPNKIPENFTGLTKSFEVTEDWKVEGVQLKLDIDHKRINDLSVEVISPSGTKSIVVTARNMHIMSPDEVFINEGPLLFLSHAFLDEKSKGTWKVRIVDTNNGKMEYRKTFFGEGDPEVLENNAELGTVKNASIKIYGHSDSGRDVAGNKESQS</sequence>
<evidence type="ECO:0000259" key="5">
    <source>
        <dbReference type="PROSITE" id="PS51829"/>
    </source>
</evidence>
<dbReference type="Pfam" id="PF01483">
    <property type="entry name" value="P_proprotein"/>
    <property type="match status" value="1"/>
</dbReference>
<dbReference type="InterPro" id="IPR036852">
    <property type="entry name" value="Peptidase_S8/S53_dom_sf"/>
</dbReference>
<dbReference type="PANTHER" id="PTHR42884">
    <property type="entry name" value="PROPROTEIN CONVERTASE SUBTILISIN/KEXIN-RELATED"/>
    <property type="match status" value="1"/>
</dbReference>
<feature type="domain" description="P/Homo B" evidence="5">
    <location>
        <begin position="314"/>
        <end position="470"/>
    </location>
</feature>
<keyword evidence="3" id="KW-0720">Serine protease</keyword>
<dbReference type="GO" id="GO:0016020">
    <property type="term" value="C:membrane"/>
    <property type="evidence" value="ECO:0007669"/>
    <property type="project" value="TreeGrafter"/>
</dbReference>
<keyword evidence="7" id="KW-1185">Reference proteome</keyword>
<dbReference type="SUPFAM" id="SSF49785">
    <property type="entry name" value="Galactose-binding domain-like"/>
    <property type="match status" value="1"/>
</dbReference>
<dbReference type="InterPro" id="IPR023828">
    <property type="entry name" value="Peptidase_S8_Ser-AS"/>
</dbReference>
<evidence type="ECO:0000256" key="1">
    <source>
        <dbReference type="ARBA" id="ARBA00022670"/>
    </source>
</evidence>
<dbReference type="EMBL" id="PEIB01000042">
    <property type="protein sequence ID" value="RXJ70874.1"/>
    <property type="molecule type" value="Genomic_DNA"/>
</dbReference>
<evidence type="ECO:0000256" key="2">
    <source>
        <dbReference type="ARBA" id="ARBA00022801"/>
    </source>
</evidence>
<evidence type="ECO:0000256" key="3">
    <source>
        <dbReference type="ARBA" id="ARBA00022825"/>
    </source>
</evidence>
<dbReference type="SUPFAM" id="SSF52743">
    <property type="entry name" value="Subtilisin-like"/>
    <property type="match status" value="1"/>
</dbReference>
<dbReference type="Gene3D" id="3.40.50.200">
    <property type="entry name" value="Peptidase S8/S53 domain"/>
    <property type="match status" value="1"/>
</dbReference>
<dbReference type="Gene3D" id="2.60.120.260">
    <property type="entry name" value="Galactose-binding domain-like"/>
    <property type="match status" value="1"/>
</dbReference>
<dbReference type="PROSITE" id="PS51829">
    <property type="entry name" value="P_HOMO_B"/>
    <property type="match status" value="1"/>
</dbReference>
<dbReference type="PROSITE" id="PS51892">
    <property type="entry name" value="SUBTILASE"/>
    <property type="match status" value="1"/>
</dbReference>
<comment type="similarity">
    <text evidence="4">Belongs to the peptidase S8 family.</text>
</comment>
<gene>
    <name evidence="6" type="ORF">CS022_22085</name>
</gene>
<dbReference type="PANTHER" id="PTHR42884:SF14">
    <property type="entry name" value="NEUROENDOCRINE CONVERTASE 1"/>
    <property type="match status" value="1"/>
</dbReference>
<dbReference type="GO" id="GO:0016485">
    <property type="term" value="P:protein processing"/>
    <property type="evidence" value="ECO:0007669"/>
    <property type="project" value="TreeGrafter"/>
</dbReference>
<dbReference type="InterPro" id="IPR000209">
    <property type="entry name" value="Peptidase_S8/S53_dom"/>
</dbReference>
<organism evidence="6 7">
    <name type="scientific">Veronia nyctiphanis</name>
    <dbReference type="NCBI Taxonomy" id="1278244"/>
    <lineage>
        <taxon>Bacteria</taxon>
        <taxon>Pseudomonadati</taxon>
        <taxon>Pseudomonadota</taxon>
        <taxon>Gammaproteobacteria</taxon>
        <taxon>Vibrionales</taxon>
        <taxon>Vibrionaceae</taxon>
        <taxon>Veronia</taxon>
    </lineage>
</organism>
<name>A0A4Q0YLI0_9GAMM</name>
<keyword evidence="1" id="KW-0645">Protease</keyword>
<dbReference type="Pfam" id="PF00082">
    <property type="entry name" value="Peptidase_S8"/>
    <property type="match status" value="1"/>
</dbReference>
<evidence type="ECO:0000313" key="7">
    <source>
        <dbReference type="Proteomes" id="UP000290287"/>
    </source>
</evidence>
<dbReference type="PROSITE" id="PS00138">
    <property type="entry name" value="SUBTILASE_SER"/>
    <property type="match status" value="1"/>
</dbReference>
<dbReference type="GO" id="GO:0005737">
    <property type="term" value="C:cytoplasm"/>
    <property type="evidence" value="ECO:0007669"/>
    <property type="project" value="UniProtKB-ARBA"/>
</dbReference>
<dbReference type="OrthoDB" id="9790784at2"/>
<comment type="caution">
    <text evidence="6">The sequence shown here is derived from an EMBL/GenBank/DDBJ whole genome shotgun (WGS) entry which is preliminary data.</text>
</comment>
<accession>A0A4Q0YLI0</accession>